<sequence>MTWAIAIAIIGIIIKLLTALPSVGVEWLESKFALHPKLNPIDVTVTFKGKSLEEEDKLRFIAYFNEASFLKKYFMIKGNEKFFLEPETNVIPFVINLKKGKKDVNFFVYSYDDHVDVVKQYKKNVNAYSLSSDSLQKFTVSTRDLVSM</sequence>
<proteinExistence type="predicted"/>
<evidence type="ECO:0000313" key="1">
    <source>
        <dbReference type="EMBL" id="RFU70595.1"/>
    </source>
</evidence>
<protein>
    <submittedName>
        <fullName evidence="1">Uncharacterized protein</fullName>
    </submittedName>
</protein>
<keyword evidence="2" id="KW-1185">Reference proteome</keyword>
<dbReference type="AlphaFoldDB" id="A0A372LQW3"/>
<comment type="caution">
    <text evidence="1">The sequence shown here is derived from an EMBL/GenBank/DDBJ whole genome shotgun (WGS) entry which is preliminary data.</text>
</comment>
<evidence type="ECO:0000313" key="2">
    <source>
        <dbReference type="Proteomes" id="UP000264541"/>
    </source>
</evidence>
<organism evidence="1 2">
    <name type="scientific">Peribacillus saganii</name>
    <dbReference type="NCBI Taxonomy" id="2303992"/>
    <lineage>
        <taxon>Bacteria</taxon>
        <taxon>Bacillati</taxon>
        <taxon>Bacillota</taxon>
        <taxon>Bacilli</taxon>
        <taxon>Bacillales</taxon>
        <taxon>Bacillaceae</taxon>
        <taxon>Peribacillus</taxon>
    </lineage>
</organism>
<gene>
    <name evidence="1" type="ORF">D0469_06635</name>
</gene>
<dbReference type="Proteomes" id="UP000264541">
    <property type="component" value="Unassembled WGS sequence"/>
</dbReference>
<dbReference type="OrthoDB" id="2718899at2"/>
<reference evidence="1 2" key="1">
    <citation type="submission" date="2018-08" db="EMBL/GenBank/DDBJ databases">
        <title>Bacillus chawlae sp. nov., Bacillus glennii sp. nov., and Bacillus saganii sp. nov. Isolated from the Vehicle Assembly Building at Kennedy Space Center where the Viking Spacecraft were Assembled.</title>
        <authorList>
            <person name="Seuylemezian A."/>
            <person name="Vaishampayan P."/>
        </authorList>
    </citation>
    <scope>NUCLEOTIDE SEQUENCE [LARGE SCALE GENOMIC DNA]</scope>
    <source>
        <strain evidence="1 2">V47-23a</strain>
    </source>
</reference>
<dbReference type="InterPro" id="IPR019723">
    <property type="entry name" value="Uncharacterised_YfmQ"/>
</dbReference>
<dbReference type="EMBL" id="QVTE01000015">
    <property type="protein sequence ID" value="RFU70595.1"/>
    <property type="molecule type" value="Genomic_DNA"/>
</dbReference>
<dbReference type="Pfam" id="PF10787">
    <property type="entry name" value="YfmQ"/>
    <property type="match status" value="1"/>
</dbReference>
<dbReference type="RefSeq" id="WP_117325847.1">
    <property type="nucleotide sequence ID" value="NZ_QVTE01000015.1"/>
</dbReference>
<name>A0A372LQW3_9BACI</name>
<accession>A0A372LQW3</accession>